<evidence type="ECO:0000256" key="3">
    <source>
        <dbReference type="ARBA" id="ARBA00022490"/>
    </source>
</evidence>
<protein>
    <recommendedName>
        <fullName evidence="7">TPX2 C-terminal domain-containing protein</fullName>
    </recommendedName>
</protein>
<reference evidence="8 9" key="1">
    <citation type="submission" date="2020-10" db="EMBL/GenBank/DDBJ databases">
        <title>Plant Genome Project.</title>
        <authorList>
            <person name="Zhang R.-G."/>
        </authorList>
    </citation>
    <scope>NUCLEOTIDE SEQUENCE [LARGE SCALE GENOMIC DNA]</scope>
    <source>
        <strain evidence="8">FAFU-HL-1</strain>
        <tissue evidence="8">Leaf</tissue>
    </source>
</reference>
<feature type="compositionally biased region" description="Low complexity" evidence="6">
    <location>
        <begin position="213"/>
        <end position="230"/>
    </location>
</feature>
<dbReference type="Proteomes" id="UP000657918">
    <property type="component" value="Unassembled WGS sequence"/>
</dbReference>
<accession>A0A835K6K8</accession>
<dbReference type="EMBL" id="JADGMS010000005">
    <property type="protein sequence ID" value="KAF9681733.1"/>
    <property type="molecule type" value="Genomic_DNA"/>
</dbReference>
<keyword evidence="9" id="KW-1185">Reference proteome</keyword>
<evidence type="ECO:0000256" key="4">
    <source>
        <dbReference type="ARBA" id="ARBA00022701"/>
    </source>
</evidence>
<feature type="compositionally biased region" description="Basic residues" evidence="6">
    <location>
        <begin position="339"/>
        <end position="348"/>
    </location>
</feature>
<feature type="compositionally biased region" description="Basic and acidic residues" evidence="6">
    <location>
        <begin position="122"/>
        <end position="139"/>
    </location>
</feature>
<dbReference type="AlphaFoldDB" id="A0A835K6K8"/>
<feature type="compositionally biased region" description="Basic and acidic residues" evidence="6">
    <location>
        <begin position="238"/>
        <end position="276"/>
    </location>
</feature>
<dbReference type="GO" id="GO:0008017">
    <property type="term" value="F:microtubule binding"/>
    <property type="evidence" value="ECO:0007669"/>
    <property type="project" value="InterPro"/>
</dbReference>
<dbReference type="Pfam" id="PF06886">
    <property type="entry name" value="TPX2"/>
    <property type="match status" value="1"/>
</dbReference>
<evidence type="ECO:0000313" key="8">
    <source>
        <dbReference type="EMBL" id="KAF9681733.1"/>
    </source>
</evidence>
<evidence type="ECO:0000259" key="7">
    <source>
        <dbReference type="Pfam" id="PF06886"/>
    </source>
</evidence>
<feature type="region of interest" description="Disordered" evidence="6">
    <location>
        <begin position="306"/>
        <end position="362"/>
    </location>
</feature>
<evidence type="ECO:0000313" key="9">
    <source>
        <dbReference type="Proteomes" id="UP000657918"/>
    </source>
</evidence>
<dbReference type="GO" id="GO:0005874">
    <property type="term" value="C:microtubule"/>
    <property type="evidence" value="ECO:0007669"/>
    <property type="project" value="UniProtKB-KW"/>
</dbReference>
<feature type="compositionally biased region" description="Polar residues" evidence="6">
    <location>
        <begin position="178"/>
        <end position="200"/>
    </location>
</feature>
<feature type="compositionally biased region" description="Basic and acidic residues" evidence="6">
    <location>
        <begin position="391"/>
        <end position="411"/>
    </location>
</feature>
<dbReference type="PANTHER" id="PTHR46372">
    <property type="entry name" value="PROTEIN WVD2-LIKE 3"/>
    <property type="match status" value="1"/>
</dbReference>
<evidence type="ECO:0000256" key="2">
    <source>
        <dbReference type="ARBA" id="ARBA00005885"/>
    </source>
</evidence>
<keyword evidence="4" id="KW-0493">Microtubule</keyword>
<dbReference type="PANTHER" id="PTHR46372:SF6">
    <property type="entry name" value="PROTEIN WVD2-LIKE 1"/>
    <property type="match status" value="1"/>
</dbReference>
<name>A0A835K6K8_9ROSI</name>
<dbReference type="InterPro" id="IPR027329">
    <property type="entry name" value="TPX2_C"/>
</dbReference>
<sequence length="422" mass="46716">MYKIQQLNIKESLSLYLKAKSQKTFWLCFLFCESERGGSSRSRQIGLEFLMGRELRSADMEKKPNGIAVKFNGVSHDKVHFSPKLSKAVIEAKVHVEKETAEKSENQDVLGVKSTNFDADPSDGKNEKPGAQKSNDDKSSSSPPQKTGVAHQNSPKPFAPATEKHVGGNNSTNSNNTQSPVSLRNSQQNSPSTARKSLQPDNKKHHDEDDSWSVTSSTAASVRTVKSVTVGTAPTFRSAERAAKRKEYYSKLEEKHRALEKERSQAEARTKEEQEAAIKQLRKSMLYKANPVPGFYYEPPPPQVELKKLPLTRPQSPKLNRRKSCSDAVQTSQEEVGKHCARHRHSIGSHKDSSAANTARAKVQIRPQIAAANTAKAKVQIRPQIANGVRKVKDQSKQDHVATKADPEKIAEPTNAEISVHS</sequence>
<organism evidence="8 9">
    <name type="scientific">Salix dunnii</name>
    <dbReference type="NCBI Taxonomy" id="1413687"/>
    <lineage>
        <taxon>Eukaryota</taxon>
        <taxon>Viridiplantae</taxon>
        <taxon>Streptophyta</taxon>
        <taxon>Embryophyta</taxon>
        <taxon>Tracheophyta</taxon>
        <taxon>Spermatophyta</taxon>
        <taxon>Magnoliopsida</taxon>
        <taxon>eudicotyledons</taxon>
        <taxon>Gunneridae</taxon>
        <taxon>Pentapetalae</taxon>
        <taxon>rosids</taxon>
        <taxon>fabids</taxon>
        <taxon>Malpighiales</taxon>
        <taxon>Salicaceae</taxon>
        <taxon>Saliceae</taxon>
        <taxon>Salix</taxon>
    </lineage>
</organism>
<comment type="caution">
    <text evidence="8">The sequence shown here is derived from an EMBL/GenBank/DDBJ whole genome shotgun (WGS) entry which is preliminary data.</text>
</comment>
<dbReference type="GO" id="GO:0000226">
    <property type="term" value="P:microtubule cytoskeleton organization"/>
    <property type="evidence" value="ECO:0007669"/>
    <property type="project" value="InterPro"/>
</dbReference>
<keyword evidence="3" id="KW-0963">Cytoplasm</keyword>
<evidence type="ECO:0000256" key="6">
    <source>
        <dbReference type="SAM" id="MobiDB-lite"/>
    </source>
</evidence>
<evidence type="ECO:0000256" key="5">
    <source>
        <dbReference type="ARBA" id="ARBA00023212"/>
    </source>
</evidence>
<feature type="region of interest" description="Disordered" evidence="6">
    <location>
        <begin position="388"/>
        <end position="422"/>
    </location>
</feature>
<feature type="compositionally biased region" description="Low complexity" evidence="6">
    <location>
        <begin position="167"/>
        <end position="177"/>
    </location>
</feature>
<keyword evidence="5" id="KW-0206">Cytoskeleton</keyword>
<dbReference type="OrthoDB" id="1925970at2759"/>
<comment type="subcellular location">
    <subcellularLocation>
        <location evidence="1">Cytoplasm</location>
        <location evidence="1">Cytoskeleton</location>
    </subcellularLocation>
</comment>
<feature type="domain" description="TPX2 C-terminal" evidence="7">
    <location>
        <begin position="235"/>
        <end position="304"/>
    </location>
</feature>
<proteinExistence type="inferred from homology"/>
<evidence type="ECO:0000256" key="1">
    <source>
        <dbReference type="ARBA" id="ARBA00004245"/>
    </source>
</evidence>
<feature type="region of interest" description="Disordered" evidence="6">
    <location>
        <begin position="98"/>
        <end position="276"/>
    </location>
</feature>
<gene>
    <name evidence="8" type="ORF">SADUNF_Sadunf05G0033500</name>
</gene>
<comment type="similarity">
    <text evidence="2">Belongs to the TPX2 family.</text>
</comment>
<dbReference type="InterPro" id="IPR044806">
    <property type="entry name" value="WVD2/WDL1-4"/>
</dbReference>